<evidence type="ECO:0000259" key="6">
    <source>
        <dbReference type="PROSITE" id="PS50928"/>
    </source>
</evidence>
<name>A0A7X1B1I6_9BACT</name>
<evidence type="ECO:0000313" key="8">
    <source>
        <dbReference type="Proteomes" id="UP000525652"/>
    </source>
</evidence>
<reference evidence="7 8" key="1">
    <citation type="submission" date="2020-07" db="EMBL/GenBank/DDBJ databases">
        <authorList>
            <person name="Feng X."/>
        </authorList>
    </citation>
    <scope>NUCLEOTIDE SEQUENCE [LARGE SCALE GENOMIC DNA]</scope>
    <source>
        <strain evidence="7 8">JCM14086</strain>
    </source>
</reference>
<protein>
    <submittedName>
        <fullName evidence="7">Phosphate ABC transporter permease PstA</fullName>
    </submittedName>
</protein>
<dbReference type="RefSeq" id="WP_185694519.1">
    <property type="nucleotide sequence ID" value="NZ_JACHVA010000134.1"/>
</dbReference>
<dbReference type="SUPFAM" id="SSF161098">
    <property type="entry name" value="MetI-like"/>
    <property type="match status" value="1"/>
</dbReference>
<keyword evidence="5" id="KW-0813">Transport</keyword>
<comment type="subcellular location">
    <subcellularLocation>
        <location evidence="1 5">Cell membrane</location>
        <topology evidence="1 5">Multi-pass membrane protein</topology>
    </subcellularLocation>
</comment>
<keyword evidence="4 5" id="KW-0472">Membrane</keyword>
<proteinExistence type="inferred from homology"/>
<comment type="caution">
    <text evidence="7">The sequence shown here is derived from an EMBL/GenBank/DDBJ whole genome shotgun (WGS) entry which is preliminary data.</text>
</comment>
<accession>A0A7X1B1I6</accession>
<feature type="transmembrane region" description="Helical" evidence="5">
    <location>
        <begin position="28"/>
        <end position="50"/>
    </location>
</feature>
<dbReference type="Pfam" id="PF00528">
    <property type="entry name" value="BPD_transp_1"/>
    <property type="match status" value="1"/>
</dbReference>
<dbReference type="AlphaFoldDB" id="A0A7X1B1I6"/>
<feature type="transmembrane region" description="Helical" evidence="5">
    <location>
        <begin position="487"/>
        <end position="509"/>
    </location>
</feature>
<feature type="domain" description="ABC transmembrane type-1" evidence="6">
    <location>
        <begin position="197"/>
        <end position="510"/>
    </location>
</feature>
<feature type="transmembrane region" description="Helical" evidence="5">
    <location>
        <begin position="361"/>
        <end position="381"/>
    </location>
</feature>
<dbReference type="InterPro" id="IPR035906">
    <property type="entry name" value="MetI-like_sf"/>
</dbReference>
<evidence type="ECO:0000256" key="4">
    <source>
        <dbReference type="ARBA" id="ARBA00023136"/>
    </source>
</evidence>
<feature type="transmembrane region" description="Helical" evidence="5">
    <location>
        <begin position="242"/>
        <end position="265"/>
    </location>
</feature>
<sequence length="519" mass="57710">MNDSSTEKDKVKNSPFGRRPTRAKTIQAVSFWGFRAITYGIVIFATYIFADITWNGSKTVFKSSFPFVNTEFFTGFPETLYVFDWYTVETDQGMEEMSGEQLSKAVRDENRAISQIDYHHGKFVFLFNYQEQAPMAPAEFSSFLKEQGVNLQIKSYEELEMASTTFDDWRREKGIPLDDYVGAENYAYSGGGILPNIVGTFMLTIGAVLIALVLGTFAAIFLSEYSRPGRMLSTIRLSILNLAGVPSIVFGIFGFGAFVLTAPVFTDAPSEDTLMSMGTPIKNVETVSIVPRDKAEHYDGKAVLERNPDAEEFAVTTERWKLFGIPLPGKEFISMTPASEKTTAKTEVVSPVVFSFQGWNVSLMAGAFTLAFMVLPVIIAASEESLRAIPKGFREGSLALGATKWTSIRTNVLPYAMPGILTSSILGITRVAGETAPIMFTAAYASAPGMPWDSGFWNMFMQPVMALPYHIYVVSLKIPQNEYTEKMQYGTAFVFMIIVGLIAFASIILRVRARKKYQW</sequence>
<dbReference type="PANTHER" id="PTHR43470:SF3">
    <property type="entry name" value="PHOSPHATE TRANSPORT SYSTEM PERMEASE PROTEIN PSTA-RELATED"/>
    <property type="match status" value="1"/>
</dbReference>
<evidence type="ECO:0000256" key="2">
    <source>
        <dbReference type="ARBA" id="ARBA00022692"/>
    </source>
</evidence>
<dbReference type="Proteomes" id="UP000525652">
    <property type="component" value="Unassembled WGS sequence"/>
</dbReference>
<dbReference type="InterPro" id="IPR000515">
    <property type="entry name" value="MetI-like"/>
</dbReference>
<dbReference type="CDD" id="cd06261">
    <property type="entry name" value="TM_PBP2"/>
    <property type="match status" value="1"/>
</dbReference>
<dbReference type="Gene3D" id="1.10.3720.10">
    <property type="entry name" value="MetI-like"/>
    <property type="match status" value="1"/>
</dbReference>
<feature type="transmembrane region" description="Helical" evidence="5">
    <location>
        <begin position="197"/>
        <end position="222"/>
    </location>
</feature>
<evidence type="ECO:0000313" key="7">
    <source>
        <dbReference type="EMBL" id="MBC2603901.1"/>
    </source>
</evidence>
<evidence type="ECO:0000256" key="5">
    <source>
        <dbReference type="RuleBase" id="RU363032"/>
    </source>
</evidence>
<dbReference type="EMBL" id="JACHVA010000134">
    <property type="protein sequence ID" value="MBC2603901.1"/>
    <property type="molecule type" value="Genomic_DNA"/>
</dbReference>
<keyword evidence="2 5" id="KW-0812">Transmembrane</keyword>
<gene>
    <name evidence="7" type="ORF">H5P30_19145</name>
</gene>
<evidence type="ECO:0000256" key="1">
    <source>
        <dbReference type="ARBA" id="ARBA00004651"/>
    </source>
</evidence>
<dbReference type="GO" id="GO:0055085">
    <property type="term" value="P:transmembrane transport"/>
    <property type="evidence" value="ECO:0007669"/>
    <property type="project" value="InterPro"/>
</dbReference>
<organism evidence="7 8">
    <name type="scientific">Puniceicoccus vermicola</name>
    <dbReference type="NCBI Taxonomy" id="388746"/>
    <lineage>
        <taxon>Bacteria</taxon>
        <taxon>Pseudomonadati</taxon>
        <taxon>Verrucomicrobiota</taxon>
        <taxon>Opitutia</taxon>
        <taxon>Puniceicoccales</taxon>
        <taxon>Puniceicoccaceae</taxon>
        <taxon>Puniceicoccus</taxon>
    </lineage>
</organism>
<comment type="similarity">
    <text evidence="5">Belongs to the binding-protein-dependent transport system permease family.</text>
</comment>
<feature type="transmembrane region" description="Helical" evidence="5">
    <location>
        <begin position="456"/>
        <end position="475"/>
    </location>
</feature>
<keyword evidence="3 5" id="KW-1133">Transmembrane helix</keyword>
<dbReference type="PANTHER" id="PTHR43470">
    <property type="entry name" value="PHOSPHATE TRANSPORT SYSTEM PERMEASE PROTEIN PSTA-RELATED"/>
    <property type="match status" value="1"/>
</dbReference>
<dbReference type="GO" id="GO:0005886">
    <property type="term" value="C:plasma membrane"/>
    <property type="evidence" value="ECO:0007669"/>
    <property type="project" value="UniProtKB-SubCell"/>
</dbReference>
<evidence type="ECO:0000256" key="3">
    <source>
        <dbReference type="ARBA" id="ARBA00022989"/>
    </source>
</evidence>
<keyword evidence="8" id="KW-1185">Reference proteome</keyword>
<dbReference type="PROSITE" id="PS50928">
    <property type="entry name" value="ABC_TM1"/>
    <property type="match status" value="1"/>
</dbReference>